<dbReference type="Gene3D" id="2.120.10.80">
    <property type="entry name" value="Kelch-type beta propeller"/>
    <property type="match status" value="2"/>
</dbReference>
<accession>A0A9X0D130</accession>
<comment type="caution">
    <text evidence="12">The sequence shown here is derived from an EMBL/GenBank/DDBJ whole genome shotgun (WGS) entry which is preliminary data.</text>
</comment>
<organism evidence="12 13">
    <name type="scientific">Desmophyllum pertusum</name>
    <dbReference type="NCBI Taxonomy" id="174260"/>
    <lineage>
        <taxon>Eukaryota</taxon>
        <taxon>Metazoa</taxon>
        <taxon>Cnidaria</taxon>
        <taxon>Anthozoa</taxon>
        <taxon>Hexacorallia</taxon>
        <taxon>Scleractinia</taxon>
        <taxon>Caryophylliina</taxon>
        <taxon>Caryophylliidae</taxon>
        <taxon>Desmophyllum</taxon>
    </lineage>
</organism>
<feature type="transmembrane region" description="Helical" evidence="9">
    <location>
        <begin position="446"/>
        <end position="467"/>
    </location>
</feature>
<dbReference type="CDD" id="cd08760">
    <property type="entry name" value="Cyt_b561_FRRS1_like"/>
    <property type="match status" value="1"/>
</dbReference>
<dbReference type="PANTHER" id="PTHR46093">
    <property type="entry name" value="ACYL-COA-BINDING DOMAIN-CONTAINING PROTEIN 5"/>
    <property type="match status" value="1"/>
</dbReference>
<dbReference type="EMBL" id="MU826351">
    <property type="protein sequence ID" value="KAJ7380939.1"/>
    <property type="molecule type" value="Genomic_DNA"/>
</dbReference>
<evidence type="ECO:0000256" key="4">
    <source>
        <dbReference type="ARBA" id="ARBA00022692"/>
    </source>
</evidence>
<evidence type="ECO:0000256" key="1">
    <source>
        <dbReference type="ARBA" id="ARBA00004370"/>
    </source>
</evidence>
<dbReference type="Proteomes" id="UP001163046">
    <property type="component" value="Unassembled WGS sequence"/>
</dbReference>
<feature type="domain" description="Cytochrome b561" evidence="11">
    <location>
        <begin position="339"/>
        <end position="544"/>
    </location>
</feature>
<dbReference type="Gene3D" id="1.20.120.1770">
    <property type="match status" value="1"/>
</dbReference>
<dbReference type="AlphaFoldDB" id="A0A9X0D130"/>
<dbReference type="SUPFAM" id="SSF117281">
    <property type="entry name" value="Kelch motif"/>
    <property type="match status" value="2"/>
</dbReference>
<dbReference type="InterPro" id="IPR015915">
    <property type="entry name" value="Kelch-typ_b-propeller"/>
</dbReference>
<dbReference type="PROSITE" id="PS50939">
    <property type="entry name" value="CYTOCHROME_B561"/>
    <property type="match status" value="1"/>
</dbReference>
<keyword evidence="6" id="KW-0249">Electron transport</keyword>
<evidence type="ECO:0000256" key="7">
    <source>
        <dbReference type="ARBA" id="ARBA00022989"/>
    </source>
</evidence>
<comment type="subcellular location">
    <subcellularLocation>
        <location evidence="1">Membrane</location>
    </subcellularLocation>
</comment>
<evidence type="ECO:0000256" key="10">
    <source>
        <dbReference type="SAM" id="SignalP"/>
    </source>
</evidence>
<keyword evidence="8 9" id="KW-0472">Membrane</keyword>
<keyword evidence="5" id="KW-0677">Repeat</keyword>
<dbReference type="PANTHER" id="PTHR46093:SF18">
    <property type="entry name" value="FIBRONECTIN TYPE-III DOMAIN-CONTAINING PROTEIN"/>
    <property type="match status" value="1"/>
</dbReference>
<evidence type="ECO:0000256" key="2">
    <source>
        <dbReference type="ARBA" id="ARBA00022441"/>
    </source>
</evidence>
<keyword evidence="2" id="KW-0880">Kelch repeat</keyword>
<keyword evidence="4 9" id="KW-0812">Transmembrane</keyword>
<keyword evidence="13" id="KW-1185">Reference proteome</keyword>
<proteinExistence type="predicted"/>
<feature type="transmembrane region" description="Helical" evidence="9">
    <location>
        <begin position="491"/>
        <end position="511"/>
    </location>
</feature>
<dbReference type="Pfam" id="PF24681">
    <property type="entry name" value="Kelch_KLHDC2_KLHL20_DRC7"/>
    <property type="match status" value="1"/>
</dbReference>
<evidence type="ECO:0000256" key="5">
    <source>
        <dbReference type="ARBA" id="ARBA00022737"/>
    </source>
</evidence>
<keyword evidence="7 9" id="KW-1133">Transmembrane helix</keyword>
<dbReference type="GO" id="GO:0016020">
    <property type="term" value="C:membrane"/>
    <property type="evidence" value="ECO:0007669"/>
    <property type="project" value="UniProtKB-SubCell"/>
</dbReference>
<feature type="transmembrane region" description="Helical" evidence="9">
    <location>
        <begin position="421"/>
        <end position="440"/>
    </location>
</feature>
<evidence type="ECO:0000256" key="6">
    <source>
        <dbReference type="ARBA" id="ARBA00022982"/>
    </source>
</evidence>
<evidence type="ECO:0000256" key="9">
    <source>
        <dbReference type="SAM" id="Phobius"/>
    </source>
</evidence>
<evidence type="ECO:0000313" key="13">
    <source>
        <dbReference type="Proteomes" id="UP001163046"/>
    </source>
</evidence>
<evidence type="ECO:0000256" key="8">
    <source>
        <dbReference type="ARBA" id="ARBA00023136"/>
    </source>
</evidence>
<evidence type="ECO:0000259" key="11">
    <source>
        <dbReference type="PROSITE" id="PS50939"/>
    </source>
</evidence>
<name>A0A9X0D130_9CNID</name>
<dbReference type="OrthoDB" id="2419613at2759"/>
<sequence>MLRALIILLFVAVATSKLKWRQISAKNDSDQFPTPRRDSSVGFDRTKNQLVIFGGLGGESFDDTWIFDLGSKTWTKVAATTDSDGVSIPDKRFSMVYGTEGNSFYVATGEFSGDNSPTRFFDDILRFDFSSQKWTRLGKDSKVKPEARYGSAGGIFNDGKGVNGFYVTHGFDGPTRYSNTFKFDFDKDEWQEKFSGSNSYNPKYPHSRCLHSGTVTKPDELVMYGGCLGGGGTGGPCPSKDNWKFDATKTEWTRLEECSTPRMYSSMAMLPMLNGSERRAVMYGGREKSKSVLVTSTYEASEIAVFNPDKNEWQRKKVEGTPPARREGHVMVTTDQGIIMFGGTDDEGAQNDIWLLEGTASDADDTPSAGGCGSSDFNLIALHGIFMFFGWGVLLQAGAFIARYFRHRNPWWFNMHRGLQVSGLVLAIAGLICAFASVPFDHLKFAHGPLGLVIMIIGVTQPLNGILRPHKNPDGPRSTGRFIWELFHKNIGRIGLILALINITLGLFLAVAPTAAWAVWFALLVTFVIAYLVMEFRLKMSQRTTRTVALPMK</sequence>
<feature type="signal peptide" evidence="10">
    <location>
        <begin position="1"/>
        <end position="16"/>
    </location>
</feature>
<protein>
    <recommendedName>
        <fullName evidence="11">Cytochrome b561 domain-containing protein</fullName>
    </recommendedName>
</protein>
<reference evidence="12" key="1">
    <citation type="submission" date="2023-01" db="EMBL/GenBank/DDBJ databases">
        <title>Genome assembly of the deep-sea coral Lophelia pertusa.</title>
        <authorList>
            <person name="Herrera S."/>
            <person name="Cordes E."/>
        </authorList>
    </citation>
    <scope>NUCLEOTIDE SEQUENCE</scope>
    <source>
        <strain evidence="12">USNM1676648</strain>
        <tissue evidence="12">Polyp</tissue>
    </source>
</reference>
<dbReference type="InterPro" id="IPR006593">
    <property type="entry name" value="Cyt_b561/ferric_Rdtase_TM"/>
</dbReference>
<dbReference type="Pfam" id="PF03188">
    <property type="entry name" value="Cytochrom_B561"/>
    <property type="match status" value="1"/>
</dbReference>
<gene>
    <name evidence="12" type="ORF">OS493_004527</name>
</gene>
<feature type="transmembrane region" description="Helical" evidence="9">
    <location>
        <begin position="517"/>
        <end position="534"/>
    </location>
</feature>
<evidence type="ECO:0000256" key="3">
    <source>
        <dbReference type="ARBA" id="ARBA00022448"/>
    </source>
</evidence>
<dbReference type="SMART" id="SM00665">
    <property type="entry name" value="B561"/>
    <property type="match status" value="1"/>
</dbReference>
<keyword evidence="10" id="KW-0732">Signal</keyword>
<evidence type="ECO:0000313" key="12">
    <source>
        <dbReference type="EMBL" id="KAJ7380939.1"/>
    </source>
</evidence>
<feature type="transmembrane region" description="Helical" evidence="9">
    <location>
        <begin position="380"/>
        <end position="401"/>
    </location>
</feature>
<keyword evidence="3" id="KW-0813">Transport</keyword>
<feature type="chain" id="PRO_5040738853" description="Cytochrome b561 domain-containing protein" evidence="10">
    <location>
        <begin position="17"/>
        <end position="553"/>
    </location>
</feature>